<evidence type="ECO:0000256" key="1">
    <source>
        <dbReference type="SAM" id="Phobius"/>
    </source>
</evidence>
<name>A0A6C0KMK0_9ZZZZ</name>
<keyword evidence="1" id="KW-1133">Transmembrane helix</keyword>
<feature type="transmembrane region" description="Helical" evidence="1">
    <location>
        <begin position="6"/>
        <end position="28"/>
    </location>
</feature>
<proteinExistence type="predicted"/>
<sequence length="103" mass="12302">MVVESIIVYSACLSIFSFFSSFFISHIITTHILRNHTNHNYYINKITNNNNINDEITNSDKKKIKFNQKVKCIMIPSCDDKKIKELWYTNEEYEVFRLHVLNH</sequence>
<keyword evidence="1" id="KW-0812">Transmembrane</keyword>
<reference evidence="2" key="1">
    <citation type="journal article" date="2020" name="Nature">
        <title>Giant virus diversity and host interactions through global metagenomics.</title>
        <authorList>
            <person name="Schulz F."/>
            <person name="Roux S."/>
            <person name="Paez-Espino D."/>
            <person name="Jungbluth S."/>
            <person name="Walsh D.A."/>
            <person name="Denef V.J."/>
            <person name="McMahon K.D."/>
            <person name="Konstantinidis K.T."/>
            <person name="Eloe-Fadrosh E.A."/>
            <person name="Kyrpides N.C."/>
            <person name="Woyke T."/>
        </authorList>
    </citation>
    <scope>NUCLEOTIDE SEQUENCE</scope>
    <source>
        <strain evidence="2">GVMAG-S-3300012919-55</strain>
    </source>
</reference>
<accession>A0A6C0KMK0</accession>
<evidence type="ECO:0000313" key="2">
    <source>
        <dbReference type="EMBL" id="QHU17900.1"/>
    </source>
</evidence>
<organism evidence="2">
    <name type="scientific">viral metagenome</name>
    <dbReference type="NCBI Taxonomy" id="1070528"/>
    <lineage>
        <taxon>unclassified sequences</taxon>
        <taxon>metagenomes</taxon>
        <taxon>organismal metagenomes</taxon>
    </lineage>
</organism>
<dbReference type="AlphaFoldDB" id="A0A6C0KMK0"/>
<keyword evidence="1" id="KW-0472">Membrane</keyword>
<protein>
    <submittedName>
        <fullName evidence="2">Uncharacterized protein</fullName>
    </submittedName>
</protein>
<dbReference type="EMBL" id="MN740919">
    <property type="protein sequence ID" value="QHU17900.1"/>
    <property type="molecule type" value="Genomic_DNA"/>
</dbReference>